<dbReference type="AlphaFoldDB" id="A0AAD9WC40"/>
<name>A0AAD9WC40_9HELO</name>
<protein>
    <submittedName>
        <fullName evidence="2">Uncharacterized protein</fullName>
    </submittedName>
</protein>
<sequence length="97" mass="10139">MKIITLAPVIVSALSQLGAAQDTEYKLSCKKSVFGGIPDAVAHLAAATNVCTNGMGCVGPTSIYQVLGLDTFLFTCKGCKAGLPSNIVAGCEFYNYW</sequence>
<dbReference type="EMBL" id="JAUBYV010000006">
    <property type="protein sequence ID" value="KAK2626042.1"/>
    <property type="molecule type" value="Genomic_DNA"/>
</dbReference>
<feature type="signal peptide" evidence="1">
    <location>
        <begin position="1"/>
        <end position="20"/>
    </location>
</feature>
<proteinExistence type="predicted"/>
<dbReference type="Proteomes" id="UP001285354">
    <property type="component" value="Unassembled WGS sequence"/>
</dbReference>
<feature type="chain" id="PRO_5042294891" evidence="1">
    <location>
        <begin position="21"/>
        <end position="97"/>
    </location>
</feature>
<evidence type="ECO:0000256" key="1">
    <source>
        <dbReference type="SAM" id="SignalP"/>
    </source>
</evidence>
<organism evidence="2 3">
    <name type="scientific">Diplocarpon rosae</name>
    <dbReference type="NCBI Taxonomy" id="946125"/>
    <lineage>
        <taxon>Eukaryota</taxon>
        <taxon>Fungi</taxon>
        <taxon>Dikarya</taxon>
        <taxon>Ascomycota</taxon>
        <taxon>Pezizomycotina</taxon>
        <taxon>Leotiomycetes</taxon>
        <taxon>Helotiales</taxon>
        <taxon>Drepanopezizaceae</taxon>
        <taxon>Diplocarpon</taxon>
    </lineage>
</organism>
<gene>
    <name evidence="2" type="ORF">QTJ16_004304</name>
</gene>
<evidence type="ECO:0000313" key="3">
    <source>
        <dbReference type="Proteomes" id="UP001285354"/>
    </source>
</evidence>
<evidence type="ECO:0000313" key="2">
    <source>
        <dbReference type="EMBL" id="KAK2626042.1"/>
    </source>
</evidence>
<keyword evidence="3" id="KW-1185">Reference proteome</keyword>
<reference evidence="2" key="1">
    <citation type="submission" date="2023-06" db="EMBL/GenBank/DDBJ databases">
        <title>Draft genome of Marssonina rosae.</title>
        <authorList>
            <person name="Cheng Q."/>
        </authorList>
    </citation>
    <scope>NUCLEOTIDE SEQUENCE</scope>
    <source>
        <strain evidence="2">R4</strain>
    </source>
</reference>
<keyword evidence="1" id="KW-0732">Signal</keyword>
<accession>A0AAD9WC40</accession>
<comment type="caution">
    <text evidence="2">The sequence shown here is derived from an EMBL/GenBank/DDBJ whole genome shotgun (WGS) entry which is preliminary data.</text>
</comment>